<organism evidence="2 3">
    <name type="scientific">Arthrobacter ramosus</name>
    <dbReference type="NCBI Taxonomy" id="1672"/>
    <lineage>
        <taxon>Bacteria</taxon>
        <taxon>Bacillati</taxon>
        <taxon>Actinomycetota</taxon>
        <taxon>Actinomycetes</taxon>
        <taxon>Micrococcales</taxon>
        <taxon>Micrococcaceae</taxon>
        <taxon>Arthrobacter</taxon>
    </lineage>
</organism>
<dbReference type="InterPro" id="IPR003593">
    <property type="entry name" value="AAA+_ATPase"/>
</dbReference>
<dbReference type="EMBL" id="JBHMBC010000022">
    <property type="protein sequence ID" value="MFB9820591.1"/>
    <property type="molecule type" value="Genomic_DNA"/>
</dbReference>
<proteinExistence type="predicted"/>
<reference evidence="2 3" key="1">
    <citation type="submission" date="2024-09" db="EMBL/GenBank/DDBJ databases">
        <authorList>
            <person name="Sun Q."/>
            <person name="Mori K."/>
        </authorList>
    </citation>
    <scope>NUCLEOTIDE SEQUENCE [LARGE SCALE GENOMIC DNA]</scope>
    <source>
        <strain evidence="2 3">JCM 1334</strain>
    </source>
</reference>
<dbReference type="Pfam" id="PF13401">
    <property type="entry name" value="AAA_22"/>
    <property type="match status" value="1"/>
</dbReference>
<accession>A0ABV5Y0R6</accession>
<dbReference type="Gene3D" id="3.40.50.300">
    <property type="entry name" value="P-loop containing nucleotide triphosphate hydrolases"/>
    <property type="match status" value="1"/>
</dbReference>
<gene>
    <name evidence="2" type="ORF">ACFFP1_13915</name>
</gene>
<dbReference type="PANTHER" id="PTHR35894:SF1">
    <property type="entry name" value="PHOSPHORIBULOKINASE _ URIDINE KINASE FAMILY"/>
    <property type="match status" value="1"/>
</dbReference>
<comment type="caution">
    <text evidence="2">The sequence shown here is derived from an EMBL/GenBank/DDBJ whole genome shotgun (WGS) entry which is preliminary data.</text>
</comment>
<evidence type="ECO:0000259" key="1">
    <source>
        <dbReference type="SMART" id="SM00382"/>
    </source>
</evidence>
<protein>
    <submittedName>
        <fullName evidence="2">ExeA family protein</fullName>
    </submittedName>
</protein>
<dbReference type="RefSeq" id="WP_234751125.1">
    <property type="nucleotide sequence ID" value="NZ_BAAAWN010000001.1"/>
</dbReference>
<keyword evidence="3" id="KW-1185">Reference proteome</keyword>
<dbReference type="SMART" id="SM00382">
    <property type="entry name" value="AAA"/>
    <property type="match status" value="1"/>
</dbReference>
<dbReference type="SUPFAM" id="SSF52540">
    <property type="entry name" value="P-loop containing nucleoside triphosphate hydrolases"/>
    <property type="match status" value="1"/>
</dbReference>
<evidence type="ECO:0000313" key="2">
    <source>
        <dbReference type="EMBL" id="MFB9820591.1"/>
    </source>
</evidence>
<name>A0ABV5Y0R6_ARTRM</name>
<feature type="domain" description="AAA+ ATPase" evidence="1">
    <location>
        <begin position="45"/>
        <end position="196"/>
    </location>
</feature>
<dbReference type="InterPro" id="IPR027417">
    <property type="entry name" value="P-loop_NTPase"/>
</dbReference>
<dbReference type="CDD" id="cd00009">
    <property type="entry name" value="AAA"/>
    <property type="match status" value="1"/>
</dbReference>
<evidence type="ECO:0000313" key="3">
    <source>
        <dbReference type="Proteomes" id="UP001589702"/>
    </source>
</evidence>
<sequence>MSISNLQSHYGFTTMPFGRSIPVQALHPHPGHREAVARIQWCVAQRQTGVITGEVGAGKTVAVRAALAQLEASRHQVVYISDPTIGMRGIHTAIVTALGGSPAFYSGVLAHQTASLLAGELDERARLPVVVIDEAHLLGNTELESLRMLTNTGMDTGSHFALLLVGQPTLRRRLKLAVLAALDQRISTRFAITGMDLPETADYIRHHLKFAGRSDTLFSDDAIAEIHQASRGYPRAVNNLAVSALIATYASNKAIVDVSAAQSAITENSE</sequence>
<dbReference type="PANTHER" id="PTHR35894">
    <property type="entry name" value="GENERAL SECRETION PATHWAY PROTEIN A-RELATED"/>
    <property type="match status" value="1"/>
</dbReference>
<dbReference type="InterPro" id="IPR049945">
    <property type="entry name" value="AAA_22"/>
</dbReference>
<dbReference type="Proteomes" id="UP001589702">
    <property type="component" value="Unassembled WGS sequence"/>
</dbReference>
<dbReference type="InterPro" id="IPR052026">
    <property type="entry name" value="ExeA_AAA_ATPase_DNA-bind"/>
</dbReference>